<gene>
    <name evidence="2" type="ORF">AC578_4767</name>
</gene>
<evidence type="ECO:0000313" key="2">
    <source>
        <dbReference type="EMBL" id="KXT03215.1"/>
    </source>
</evidence>
<accession>A0A139HL35</accession>
<comment type="caution">
    <text evidence="2">The sequence shown here is derived from an EMBL/GenBank/DDBJ whole genome shotgun (WGS) entry which is preliminary data.</text>
</comment>
<keyword evidence="3" id="KW-1185">Reference proteome</keyword>
<name>A0A139HL35_9PEZI</name>
<dbReference type="OrthoDB" id="62952at2759"/>
<evidence type="ECO:0000256" key="1">
    <source>
        <dbReference type="SAM" id="MobiDB-lite"/>
    </source>
</evidence>
<organism evidence="2 3">
    <name type="scientific">Pseudocercospora eumusae</name>
    <dbReference type="NCBI Taxonomy" id="321146"/>
    <lineage>
        <taxon>Eukaryota</taxon>
        <taxon>Fungi</taxon>
        <taxon>Dikarya</taxon>
        <taxon>Ascomycota</taxon>
        <taxon>Pezizomycotina</taxon>
        <taxon>Dothideomycetes</taxon>
        <taxon>Dothideomycetidae</taxon>
        <taxon>Mycosphaerellales</taxon>
        <taxon>Mycosphaerellaceae</taxon>
        <taxon>Pseudocercospora</taxon>
    </lineage>
</organism>
<reference evidence="2 3" key="1">
    <citation type="submission" date="2015-07" db="EMBL/GenBank/DDBJ databases">
        <title>Comparative genomics of the Sigatoka disease complex on banana suggests a link between parallel evolutionary changes in Pseudocercospora fijiensis and Pseudocercospora eumusae and increased virulence on the banana host.</title>
        <authorList>
            <person name="Chang T.-C."/>
            <person name="Salvucci A."/>
            <person name="Crous P.W."/>
            <person name="Stergiopoulos I."/>
        </authorList>
    </citation>
    <scope>NUCLEOTIDE SEQUENCE [LARGE SCALE GENOMIC DNA]</scope>
    <source>
        <strain evidence="2 3">CBS 114824</strain>
    </source>
</reference>
<proteinExistence type="predicted"/>
<dbReference type="AlphaFoldDB" id="A0A139HL35"/>
<feature type="region of interest" description="Disordered" evidence="1">
    <location>
        <begin position="55"/>
        <end position="103"/>
    </location>
</feature>
<dbReference type="EMBL" id="LFZN01000032">
    <property type="protein sequence ID" value="KXT03215.1"/>
    <property type="molecule type" value="Genomic_DNA"/>
</dbReference>
<sequence length="103" mass="10853">MLVEELYKRGGRRKVNADALFMSLPIGSTYEVIWATSAQVSNFAVTSDGIYIRAEDTEEPFGSDPHDAGDGEDEDSSCFSCDGSDSEDSSEAGGGSDGDDNAA</sequence>
<dbReference type="Proteomes" id="UP000070133">
    <property type="component" value="Unassembled WGS sequence"/>
</dbReference>
<protein>
    <submittedName>
        <fullName evidence="2">Uncharacterized protein</fullName>
    </submittedName>
</protein>
<evidence type="ECO:0000313" key="3">
    <source>
        <dbReference type="Proteomes" id="UP000070133"/>
    </source>
</evidence>